<keyword evidence="5 8" id="KW-0339">Growth factor</keyword>
<keyword evidence="3" id="KW-0964">Secreted</keyword>
<dbReference type="PANTHER" id="PTHR11848">
    <property type="entry name" value="TGF-BETA FAMILY"/>
    <property type="match status" value="1"/>
</dbReference>
<dbReference type="Gene3D" id="2.10.90.10">
    <property type="entry name" value="Cystine-knot cytokines"/>
    <property type="match status" value="1"/>
</dbReference>
<proteinExistence type="inferred from homology"/>
<dbReference type="InterPro" id="IPR029034">
    <property type="entry name" value="Cystine-knot_cytokine"/>
</dbReference>
<feature type="signal peptide" evidence="9">
    <location>
        <begin position="1"/>
        <end position="22"/>
    </location>
</feature>
<feature type="domain" description="TGF-beta family profile" evidence="10">
    <location>
        <begin position="259"/>
        <end position="383"/>
    </location>
</feature>
<organism evidence="11 12">
    <name type="scientific">Mytilus coruscus</name>
    <name type="common">Sea mussel</name>
    <dbReference type="NCBI Taxonomy" id="42192"/>
    <lineage>
        <taxon>Eukaryota</taxon>
        <taxon>Metazoa</taxon>
        <taxon>Spiralia</taxon>
        <taxon>Lophotrochozoa</taxon>
        <taxon>Mollusca</taxon>
        <taxon>Bivalvia</taxon>
        <taxon>Autobranchia</taxon>
        <taxon>Pteriomorphia</taxon>
        <taxon>Mytilida</taxon>
        <taxon>Mytiloidea</taxon>
        <taxon>Mytilidae</taxon>
        <taxon>Mytilinae</taxon>
        <taxon>Mytilus</taxon>
    </lineage>
</organism>
<dbReference type="PANTHER" id="PTHR11848:SF302">
    <property type="entry name" value="TGF-BETA FAMILY PROFILE DOMAIN-CONTAINING PROTEIN"/>
    <property type="match status" value="1"/>
</dbReference>
<evidence type="ECO:0000313" key="12">
    <source>
        <dbReference type="Proteomes" id="UP000507470"/>
    </source>
</evidence>
<name>A0A6J8C6L1_MYTCO</name>
<evidence type="ECO:0000259" key="10">
    <source>
        <dbReference type="PROSITE" id="PS51362"/>
    </source>
</evidence>
<dbReference type="InterPro" id="IPR017948">
    <property type="entry name" value="TGFb_CS"/>
</dbReference>
<reference evidence="11 12" key="1">
    <citation type="submission" date="2020-06" db="EMBL/GenBank/DDBJ databases">
        <authorList>
            <person name="Li R."/>
            <person name="Bekaert M."/>
        </authorList>
    </citation>
    <scope>NUCLEOTIDE SEQUENCE [LARGE SCALE GENOMIC DNA]</scope>
    <source>
        <strain evidence="12">wild</strain>
    </source>
</reference>
<evidence type="ECO:0000256" key="2">
    <source>
        <dbReference type="ARBA" id="ARBA00006656"/>
    </source>
</evidence>
<accession>A0A6J8C6L1</accession>
<evidence type="ECO:0000256" key="8">
    <source>
        <dbReference type="RuleBase" id="RU000354"/>
    </source>
</evidence>
<dbReference type="PROSITE" id="PS00250">
    <property type="entry name" value="TGF_BETA_1"/>
    <property type="match status" value="1"/>
</dbReference>
<evidence type="ECO:0000256" key="7">
    <source>
        <dbReference type="ARBA" id="ARBA00023180"/>
    </source>
</evidence>
<protein>
    <submittedName>
        <fullName evidence="11">NODAL</fullName>
    </submittedName>
</protein>
<keyword evidence="4 9" id="KW-0732">Signal</keyword>
<feature type="chain" id="PRO_5026719688" evidence="9">
    <location>
        <begin position="23"/>
        <end position="383"/>
    </location>
</feature>
<keyword evidence="6" id="KW-1015">Disulfide bond</keyword>
<dbReference type="SUPFAM" id="SSF57501">
    <property type="entry name" value="Cystine-knot cytokines"/>
    <property type="match status" value="1"/>
</dbReference>
<keyword evidence="7" id="KW-0325">Glycoprotein</keyword>
<dbReference type="Pfam" id="PF00019">
    <property type="entry name" value="TGF_beta"/>
    <property type="match status" value="1"/>
</dbReference>
<dbReference type="GO" id="GO:0008083">
    <property type="term" value="F:growth factor activity"/>
    <property type="evidence" value="ECO:0007669"/>
    <property type="project" value="UniProtKB-KW"/>
</dbReference>
<dbReference type="GO" id="GO:0005615">
    <property type="term" value="C:extracellular space"/>
    <property type="evidence" value="ECO:0007669"/>
    <property type="project" value="TreeGrafter"/>
</dbReference>
<dbReference type="InterPro" id="IPR015615">
    <property type="entry name" value="TGF-beta-rel"/>
</dbReference>
<comment type="subcellular location">
    <subcellularLocation>
        <location evidence="1">Secreted</location>
    </subcellularLocation>
</comment>
<evidence type="ECO:0000256" key="5">
    <source>
        <dbReference type="ARBA" id="ARBA00023030"/>
    </source>
</evidence>
<comment type="similarity">
    <text evidence="2 8">Belongs to the TGF-beta family.</text>
</comment>
<sequence length="383" mass="44412">MWTVNIQAANFLSFFIFRSVVCFSDFLDLSKNYRTPSTDRNNFLSETEAVKLTHITPERSDQVMSVEYMFDLLNKLENGNDVLKASGMLDSSGDLDTADTVRSFSSKLKQFNRMYDVYKFKVHALSVEEQIKRVELRLHQNNESISRKTKVKYIIKQNGHSILKYHSKETVEVDGKYSVVDLSKTIKSLINQVHGNITIKVSIKKNIKFEPSNKSRKLRREENETKNDALLIIFSEDKGFLHQMYEKIMQMNPAEQLSRSKRAIQKKEKKKNRTKGKRKRKMCQLQDFDVDFNHLGWGQWIVYPKVFNAKICTGVCKSPVDEKFTPTNHAMLQSLMRLGQPKAAPMPCCVPTKLKPLKLLYYEQDEIVVRLHDDMVADSCGCR</sequence>
<dbReference type="InterPro" id="IPR001839">
    <property type="entry name" value="TGF-b_C"/>
</dbReference>
<evidence type="ECO:0000313" key="11">
    <source>
        <dbReference type="EMBL" id="CAC5390620.1"/>
    </source>
</evidence>
<evidence type="ECO:0000256" key="3">
    <source>
        <dbReference type="ARBA" id="ARBA00022525"/>
    </source>
</evidence>
<gene>
    <name evidence="11" type="ORF">MCOR_25707</name>
</gene>
<dbReference type="CDD" id="cd13759">
    <property type="entry name" value="TGF_beta_NODAL"/>
    <property type="match status" value="1"/>
</dbReference>
<evidence type="ECO:0000256" key="4">
    <source>
        <dbReference type="ARBA" id="ARBA00022729"/>
    </source>
</evidence>
<evidence type="ECO:0000256" key="9">
    <source>
        <dbReference type="SAM" id="SignalP"/>
    </source>
</evidence>
<dbReference type="AlphaFoldDB" id="A0A6J8C6L1"/>
<dbReference type="SMART" id="SM00204">
    <property type="entry name" value="TGFB"/>
    <property type="match status" value="1"/>
</dbReference>
<keyword evidence="12" id="KW-1185">Reference proteome</keyword>
<dbReference type="Proteomes" id="UP000507470">
    <property type="component" value="Unassembled WGS sequence"/>
</dbReference>
<dbReference type="EMBL" id="CACVKT020004581">
    <property type="protein sequence ID" value="CAC5390620.1"/>
    <property type="molecule type" value="Genomic_DNA"/>
</dbReference>
<evidence type="ECO:0000256" key="6">
    <source>
        <dbReference type="ARBA" id="ARBA00023157"/>
    </source>
</evidence>
<dbReference type="OrthoDB" id="5987191at2759"/>
<dbReference type="GO" id="GO:0005125">
    <property type="term" value="F:cytokine activity"/>
    <property type="evidence" value="ECO:0007669"/>
    <property type="project" value="TreeGrafter"/>
</dbReference>
<dbReference type="PROSITE" id="PS51362">
    <property type="entry name" value="TGF_BETA_2"/>
    <property type="match status" value="1"/>
</dbReference>
<evidence type="ECO:0000256" key="1">
    <source>
        <dbReference type="ARBA" id="ARBA00004613"/>
    </source>
</evidence>
<dbReference type="FunFam" id="2.10.90.10:FF:000001">
    <property type="entry name" value="Bone morphogenetic protein 4"/>
    <property type="match status" value="1"/>
</dbReference>